<feature type="domain" description="CCHC-type" evidence="2">
    <location>
        <begin position="58"/>
        <end position="74"/>
    </location>
</feature>
<name>A0A9Q3FQ23_9BASI</name>
<sequence length="616" mass="70932">MWSYLEGSHFITEDYIDAMEDMITRTIIGKTWTRVPMESKMVSKPSREDKTLERPFLKCHKCGNTSHLAKTCTQKTKINEVEVIEEVTEVHTHLPQYSEDFHNLINIKDARICKTQPATGKGYTTGASCITTILINDIEAKVNLDTGEFCTCVGRDYLQAILPVWKRNLLPIECTQFSSASNNMYPLGILDTNLVFPHPAGSVRMKTEIVVIDNCTSQKIILGNYYLNIYGIDTNNHQDRYLTVGENKRQKFSFSNMPKQISVISSVKDTYKEEFVADQLVEAQINPSLPPKVRHDLIDVLYTYKNAFPSDNEQLGAIKGNEVDITLNIDRPYPPVLRRPAYPANLRDREALEKHIQELIHLGLLRKVGHNEEVEVTTPVIIAWNNDKSRMVGDFRELNTYTVPDRYPIPIIQETLTQLSKSKYITSMNALKGFHKNFLMLKTRKLLRIMNHCDIYEYLRMPLGIKNAPSHYQRMMNTIFPTELSEEGLIIYIDNIIMCSDSWSLHLEKLARVLDKVTGASLRISLQKCNFVFEDLKALGHIVSGLILGIDKDKVADILLKPIPQNQKKMMSFISFSRYYRQHLKEIEILGKSLYRICHQQTVFEMTQEKLKLMRI</sequence>
<dbReference type="PROSITE" id="PS50158">
    <property type="entry name" value="ZF_CCHC"/>
    <property type="match status" value="1"/>
</dbReference>
<dbReference type="OrthoDB" id="3250101at2759"/>
<dbReference type="Pfam" id="PF00078">
    <property type="entry name" value="RVT_1"/>
    <property type="match status" value="1"/>
</dbReference>
<dbReference type="CDD" id="cd01647">
    <property type="entry name" value="RT_LTR"/>
    <property type="match status" value="1"/>
</dbReference>
<dbReference type="InterPro" id="IPR000477">
    <property type="entry name" value="RT_dom"/>
</dbReference>
<dbReference type="Proteomes" id="UP000765509">
    <property type="component" value="Unassembled WGS sequence"/>
</dbReference>
<evidence type="ECO:0000313" key="4">
    <source>
        <dbReference type="Proteomes" id="UP000765509"/>
    </source>
</evidence>
<keyword evidence="1" id="KW-0862">Zinc</keyword>
<dbReference type="Gene3D" id="3.30.70.270">
    <property type="match status" value="1"/>
</dbReference>
<dbReference type="PANTHER" id="PTHR37984">
    <property type="entry name" value="PROTEIN CBG26694"/>
    <property type="match status" value="1"/>
</dbReference>
<accession>A0A9Q3FQ23</accession>
<dbReference type="InterPro" id="IPR043128">
    <property type="entry name" value="Rev_trsase/Diguanyl_cyclase"/>
</dbReference>
<protein>
    <recommendedName>
        <fullName evidence="2">CCHC-type domain-containing protein</fullName>
    </recommendedName>
</protein>
<dbReference type="SUPFAM" id="SSF56672">
    <property type="entry name" value="DNA/RNA polymerases"/>
    <property type="match status" value="1"/>
</dbReference>
<evidence type="ECO:0000256" key="1">
    <source>
        <dbReference type="PROSITE-ProRule" id="PRU00047"/>
    </source>
</evidence>
<dbReference type="AlphaFoldDB" id="A0A9Q3FQ23"/>
<evidence type="ECO:0000313" key="3">
    <source>
        <dbReference type="EMBL" id="MBW0544261.1"/>
    </source>
</evidence>
<dbReference type="Gene3D" id="3.10.10.10">
    <property type="entry name" value="HIV Type 1 Reverse Transcriptase, subunit A, domain 1"/>
    <property type="match status" value="1"/>
</dbReference>
<gene>
    <name evidence="3" type="ORF">O181_083976</name>
</gene>
<dbReference type="EMBL" id="AVOT02049088">
    <property type="protein sequence ID" value="MBW0544261.1"/>
    <property type="molecule type" value="Genomic_DNA"/>
</dbReference>
<dbReference type="GO" id="GO:0003676">
    <property type="term" value="F:nucleic acid binding"/>
    <property type="evidence" value="ECO:0007669"/>
    <property type="project" value="InterPro"/>
</dbReference>
<keyword evidence="1" id="KW-0863">Zinc-finger</keyword>
<keyword evidence="4" id="KW-1185">Reference proteome</keyword>
<proteinExistence type="predicted"/>
<comment type="caution">
    <text evidence="3">The sequence shown here is derived from an EMBL/GenBank/DDBJ whole genome shotgun (WGS) entry which is preliminary data.</text>
</comment>
<dbReference type="InterPro" id="IPR043502">
    <property type="entry name" value="DNA/RNA_pol_sf"/>
</dbReference>
<dbReference type="PANTHER" id="PTHR37984:SF5">
    <property type="entry name" value="PROTEIN NYNRIN-LIKE"/>
    <property type="match status" value="1"/>
</dbReference>
<keyword evidence="1" id="KW-0479">Metal-binding</keyword>
<dbReference type="InterPro" id="IPR001878">
    <property type="entry name" value="Znf_CCHC"/>
</dbReference>
<dbReference type="GO" id="GO:0008270">
    <property type="term" value="F:zinc ion binding"/>
    <property type="evidence" value="ECO:0007669"/>
    <property type="project" value="UniProtKB-KW"/>
</dbReference>
<dbReference type="InterPro" id="IPR050951">
    <property type="entry name" value="Retrovirus_Pol_polyprotein"/>
</dbReference>
<evidence type="ECO:0000259" key="2">
    <source>
        <dbReference type="PROSITE" id="PS50158"/>
    </source>
</evidence>
<organism evidence="3 4">
    <name type="scientific">Austropuccinia psidii MF-1</name>
    <dbReference type="NCBI Taxonomy" id="1389203"/>
    <lineage>
        <taxon>Eukaryota</taxon>
        <taxon>Fungi</taxon>
        <taxon>Dikarya</taxon>
        <taxon>Basidiomycota</taxon>
        <taxon>Pucciniomycotina</taxon>
        <taxon>Pucciniomycetes</taxon>
        <taxon>Pucciniales</taxon>
        <taxon>Sphaerophragmiaceae</taxon>
        <taxon>Austropuccinia</taxon>
    </lineage>
</organism>
<reference evidence="3" key="1">
    <citation type="submission" date="2021-03" db="EMBL/GenBank/DDBJ databases">
        <title>Draft genome sequence of rust myrtle Austropuccinia psidii MF-1, a brazilian biotype.</title>
        <authorList>
            <person name="Quecine M.C."/>
            <person name="Pachon D.M.R."/>
            <person name="Bonatelli M.L."/>
            <person name="Correr F.H."/>
            <person name="Franceschini L.M."/>
            <person name="Leite T.F."/>
            <person name="Margarido G.R.A."/>
            <person name="Almeida C.A."/>
            <person name="Ferrarezi J.A."/>
            <person name="Labate C.A."/>
        </authorList>
    </citation>
    <scope>NUCLEOTIDE SEQUENCE</scope>
    <source>
        <strain evidence="3">MF-1</strain>
    </source>
</reference>